<evidence type="ECO:0000313" key="3">
    <source>
        <dbReference type="Proteomes" id="UP001221898"/>
    </source>
</evidence>
<accession>A0AAD7RXP4</accession>
<feature type="region of interest" description="Disordered" evidence="1">
    <location>
        <begin position="42"/>
        <end position="68"/>
    </location>
</feature>
<protein>
    <submittedName>
        <fullName evidence="2">Uncharacterized protein</fullName>
    </submittedName>
</protein>
<reference evidence="2" key="1">
    <citation type="journal article" date="2023" name="Science">
        <title>Genome structures resolve the early diversification of teleost fishes.</title>
        <authorList>
            <person name="Parey E."/>
            <person name="Louis A."/>
            <person name="Montfort J."/>
            <person name="Bouchez O."/>
            <person name="Roques C."/>
            <person name="Iampietro C."/>
            <person name="Lluch J."/>
            <person name="Castinel A."/>
            <person name="Donnadieu C."/>
            <person name="Desvignes T."/>
            <person name="Floi Bucao C."/>
            <person name="Jouanno E."/>
            <person name="Wen M."/>
            <person name="Mejri S."/>
            <person name="Dirks R."/>
            <person name="Jansen H."/>
            <person name="Henkel C."/>
            <person name="Chen W.J."/>
            <person name="Zahm M."/>
            <person name="Cabau C."/>
            <person name="Klopp C."/>
            <person name="Thompson A.W."/>
            <person name="Robinson-Rechavi M."/>
            <person name="Braasch I."/>
            <person name="Lecointre G."/>
            <person name="Bobe J."/>
            <person name="Postlethwait J.H."/>
            <person name="Berthelot C."/>
            <person name="Roest Crollius H."/>
            <person name="Guiguen Y."/>
        </authorList>
    </citation>
    <scope>NUCLEOTIDE SEQUENCE</scope>
    <source>
        <strain evidence="2">NC1722</strain>
    </source>
</reference>
<proteinExistence type="predicted"/>
<sequence length="68" mass="7713">MCNRGPGCSQISCKPAEDLRLVNPQTLQKLPGCLTHRTASHTWNTRRKATGPKRPRVFRKPGNLWDMV</sequence>
<evidence type="ECO:0000256" key="1">
    <source>
        <dbReference type="SAM" id="MobiDB-lite"/>
    </source>
</evidence>
<name>A0AAD7RXP4_9TELE</name>
<keyword evidence="3" id="KW-1185">Reference proteome</keyword>
<evidence type="ECO:0000313" key="2">
    <source>
        <dbReference type="EMBL" id="KAJ8390891.1"/>
    </source>
</evidence>
<dbReference type="EMBL" id="JAINUG010000164">
    <property type="protein sequence ID" value="KAJ8390891.1"/>
    <property type="molecule type" value="Genomic_DNA"/>
</dbReference>
<feature type="compositionally biased region" description="Basic residues" evidence="1">
    <location>
        <begin position="44"/>
        <end position="59"/>
    </location>
</feature>
<gene>
    <name evidence="2" type="ORF">AAFF_G00098110</name>
</gene>
<comment type="caution">
    <text evidence="2">The sequence shown here is derived from an EMBL/GenBank/DDBJ whole genome shotgun (WGS) entry which is preliminary data.</text>
</comment>
<dbReference type="Proteomes" id="UP001221898">
    <property type="component" value="Unassembled WGS sequence"/>
</dbReference>
<dbReference type="AlphaFoldDB" id="A0AAD7RXP4"/>
<organism evidence="2 3">
    <name type="scientific">Aldrovandia affinis</name>
    <dbReference type="NCBI Taxonomy" id="143900"/>
    <lineage>
        <taxon>Eukaryota</taxon>
        <taxon>Metazoa</taxon>
        <taxon>Chordata</taxon>
        <taxon>Craniata</taxon>
        <taxon>Vertebrata</taxon>
        <taxon>Euteleostomi</taxon>
        <taxon>Actinopterygii</taxon>
        <taxon>Neopterygii</taxon>
        <taxon>Teleostei</taxon>
        <taxon>Notacanthiformes</taxon>
        <taxon>Halosauridae</taxon>
        <taxon>Aldrovandia</taxon>
    </lineage>
</organism>